<evidence type="ECO:0000256" key="5">
    <source>
        <dbReference type="SAM" id="Phobius"/>
    </source>
</evidence>
<evidence type="ECO:0000313" key="8">
    <source>
        <dbReference type="Proteomes" id="UP001166021"/>
    </source>
</evidence>
<feature type="transmembrane region" description="Helical" evidence="5">
    <location>
        <begin position="349"/>
        <end position="368"/>
    </location>
</feature>
<dbReference type="RefSeq" id="WP_188244297.1">
    <property type="nucleotide sequence ID" value="NZ_JABTCF010000008.1"/>
</dbReference>
<evidence type="ECO:0000259" key="6">
    <source>
        <dbReference type="Pfam" id="PF04932"/>
    </source>
</evidence>
<protein>
    <submittedName>
        <fullName evidence="7">O-antigen ligase family protein</fullName>
    </submittedName>
</protein>
<feature type="transmembrane region" description="Helical" evidence="5">
    <location>
        <begin position="63"/>
        <end position="82"/>
    </location>
</feature>
<dbReference type="InterPro" id="IPR051533">
    <property type="entry name" value="WaaL-like"/>
</dbReference>
<dbReference type="PANTHER" id="PTHR37422">
    <property type="entry name" value="TEICHURONIC ACID BIOSYNTHESIS PROTEIN TUAE"/>
    <property type="match status" value="1"/>
</dbReference>
<gene>
    <name evidence="7" type="ORF">HPE56_13615</name>
</gene>
<keyword evidence="2 5" id="KW-0812">Transmembrane</keyword>
<dbReference type="PANTHER" id="PTHR37422:SF13">
    <property type="entry name" value="LIPOPOLYSACCHARIDE BIOSYNTHESIS PROTEIN PA4999-RELATED"/>
    <property type="match status" value="1"/>
</dbReference>
<feature type="transmembrane region" description="Helical" evidence="5">
    <location>
        <begin position="88"/>
        <end position="107"/>
    </location>
</feature>
<feature type="transmembrane region" description="Helical" evidence="5">
    <location>
        <begin position="205"/>
        <end position="221"/>
    </location>
</feature>
<dbReference type="EMBL" id="JABTCF010000008">
    <property type="protein sequence ID" value="MBD0778836.1"/>
    <property type="molecule type" value="Genomic_DNA"/>
</dbReference>
<accession>A0ABR7V6A1</accession>
<feature type="transmembrane region" description="Helical" evidence="5">
    <location>
        <begin position="181"/>
        <end position="199"/>
    </location>
</feature>
<keyword evidence="4 5" id="KW-0472">Membrane</keyword>
<dbReference type="GO" id="GO:0016874">
    <property type="term" value="F:ligase activity"/>
    <property type="evidence" value="ECO:0007669"/>
    <property type="project" value="UniProtKB-KW"/>
</dbReference>
<evidence type="ECO:0000256" key="3">
    <source>
        <dbReference type="ARBA" id="ARBA00022989"/>
    </source>
</evidence>
<name>A0ABR7V6A1_9FLAO</name>
<feature type="transmembrane region" description="Helical" evidence="5">
    <location>
        <begin position="12"/>
        <end position="28"/>
    </location>
</feature>
<feature type="transmembrane region" description="Helical" evidence="5">
    <location>
        <begin position="318"/>
        <end position="337"/>
    </location>
</feature>
<evidence type="ECO:0000313" key="7">
    <source>
        <dbReference type="EMBL" id="MBD0778836.1"/>
    </source>
</evidence>
<dbReference type="InterPro" id="IPR007016">
    <property type="entry name" value="O-antigen_ligase-rel_domated"/>
</dbReference>
<keyword evidence="8" id="KW-1185">Reference proteome</keyword>
<organism evidence="7 8">
    <name type="scientific">Maribacter aquimaris</name>
    <dbReference type="NCBI Taxonomy" id="2737171"/>
    <lineage>
        <taxon>Bacteria</taxon>
        <taxon>Pseudomonadati</taxon>
        <taxon>Bacteroidota</taxon>
        <taxon>Flavobacteriia</taxon>
        <taxon>Flavobacteriales</taxon>
        <taxon>Flavobacteriaceae</taxon>
        <taxon>Maribacter</taxon>
    </lineage>
</organism>
<proteinExistence type="predicted"/>
<evidence type="ECO:0000256" key="4">
    <source>
        <dbReference type="ARBA" id="ARBA00023136"/>
    </source>
</evidence>
<evidence type="ECO:0000256" key="1">
    <source>
        <dbReference type="ARBA" id="ARBA00004141"/>
    </source>
</evidence>
<comment type="subcellular location">
    <subcellularLocation>
        <location evidence="1">Membrane</location>
        <topology evidence="1">Multi-pass membrane protein</topology>
    </subcellularLocation>
</comment>
<feature type="transmembrane region" description="Helical" evidence="5">
    <location>
        <begin position="159"/>
        <end position="176"/>
    </location>
</feature>
<dbReference type="Proteomes" id="UP001166021">
    <property type="component" value="Unassembled WGS sequence"/>
</dbReference>
<feature type="transmembrane region" description="Helical" evidence="5">
    <location>
        <begin position="233"/>
        <end position="254"/>
    </location>
</feature>
<comment type="caution">
    <text evidence="7">The sequence shown here is derived from an EMBL/GenBank/DDBJ whole genome shotgun (WGS) entry which is preliminary data.</text>
</comment>
<reference evidence="7" key="1">
    <citation type="submission" date="2020-05" db="EMBL/GenBank/DDBJ databases">
        <title>The draft genome sequence of Maribacter sp. ANRC-HE7.</title>
        <authorList>
            <person name="Mu L."/>
        </authorList>
    </citation>
    <scope>NUCLEOTIDE SEQUENCE</scope>
    <source>
        <strain evidence="7">ANRC-HE7</strain>
    </source>
</reference>
<keyword evidence="3 5" id="KW-1133">Transmembrane helix</keyword>
<feature type="domain" description="O-antigen ligase-related" evidence="6">
    <location>
        <begin position="192"/>
        <end position="325"/>
    </location>
</feature>
<feature type="transmembrane region" description="Helical" evidence="5">
    <location>
        <begin position="119"/>
        <end position="139"/>
    </location>
</feature>
<evidence type="ECO:0000256" key="2">
    <source>
        <dbReference type="ARBA" id="ARBA00022692"/>
    </source>
</evidence>
<feature type="transmembrane region" description="Helical" evidence="5">
    <location>
        <begin position="34"/>
        <end position="51"/>
    </location>
</feature>
<dbReference type="Pfam" id="PF04932">
    <property type="entry name" value="Wzy_C"/>
    <property type="match status" value="1"/>
</dbReference>
<sequence>MNIQLLNRLRPFIGFLLMATIVLYYAGLHWGLQSLGFGILFPLTFVITLAIDKSASIFQRQEMLLFLLFLIFSFVAVFYPNIDFEKFNFTITKILAAFMGAYIGIGLCNKLDLEDYFHIAYILVLILIIFAEYSLGTFNPVTFYAPSAARSDFLYNANYYSYIALFANFSVFRLHLKYRNTWTLGGLIVIPILAIAISFTTQSRSGLIFIILINALFWFWVNKTKIRNPIYAIFRKVLMFLISLAFVLQFINIYTNSSIENRMSSTSNEESRGQLIKRGIEVFLDHPITGVGAGNFINYSPTRHMTHNNYTEALVEHGFFIGLLIIAVFFLPFFKSFRLYLTNKSNPEYKLSLLFFFIFLLFNNIYVFYRASNSMMFFFLMIGIHYKLLETKNQE</sequence>
<keyword evidence="7" id="KW-0436">Ligase</keyword>